<dbReference type="Proteomes" id="UP000095287">
    <property type="component" value="Unplaced"/>
</dbReference>
<dbReference type="WBParaSite" id="L893_g2870.t1">
    <property type="protein sequence ID" value="L893_g2870.t1"/>
    <property type="gene ID" value="L893_g2870"/>
</dbReference>
<keyword evidence="1" id="KW-0472">Membrane</keyword>
<keyword evidence="2" id="KW-1185">Reference proteome</keyword>
<proteinExistence type="predicted"/>
<name>A0A1I7ZQV4_9BILA</name>
<sequence>MTAHISIGKYIGPYGVIGAAVAFTIETLVYYSMAHISIGSYIGPYGVLGASLSVTIETVVYYSMLRKQKKGVVVWTTST</sequence>
<accession>A0A1I7ZQV4</accession>
<evidence type="ECO:0000256" key="1">
    <source>
        <dbReference type="SAM" id="Phobius"/>
    </source>
</evidence>
<dbReference type="AlphaFoldDB" id="A0A1I7ZQV4"/>
<reference evidence="3" key="1">
    <citation type="submission" date="2016-11" db="UniProtKB">
        <authorList>
            <consortium name="WormBaseParasite"/>
        </authorList>
    </citation>
    <scope>IDENTIFICATION</scope>
</reference>
<protein>
    <submittedName>
        <fullName evidence="3">MATE efflux family protein</fullName>
    </submittedName>
</protein>
<keyword evidence="1" id="KW-0812">Transmembrane</keyword>
<evidence type="ECO:0000313" key="2">
    <source>
        <dbReference type="Proteomes" id="UP000095287"/>
    </source>
</evidence>
<feature type="transmembrane region" description="Helical" evidence="1">
    <location>
        <begin position="12"/>
        <end position="33"/>
    </location>
</feature>
<evidence type="ECO:0000313" key="3">
    <source>
        <dbReference type="WBParaSite" id="L893_g2870.t1"/>
    </source>
</evidence>
<feature type="transmembrane region" description="Helical" evidence="1">
    <location>
        <begin position="45"/>
        <end position="62"/>
    </location>
</feature>
<organism evidence="2 3">
    <name type="scientific">Steinernema glaseri</name>
    <dbReference type="NCBI Taxonomy" id="37863"/>
    <lineage>
        <taxon>Eukaryota</taxon>
        <taxon>Metazoa</taxon>
        <taxon>Ecdysozoa</taxon>
        <taxon>Nematoda</taxon>
        <taxon>Chromadorea</taxon>
        <taxon>Rhabditida</taxon>
        <taxon>Tylenchina</taxon>
        <taxon>Panagrolaimomorpha</taxon>
        <taxon>Strongyloidoidea</taxon>
        <taxon>Steinernematidae</taxon>
        <taxon>Steinernema</taxon>
    </lineage>
</organism>
<keyword evidence="1" id="KW-1133">Transmembrane helix</keyword>